<protein>
    <submittedName>
        <fullName evidence="12">Mevalonate kinase</fullName>
    </submittedName>
</protein>
<dbReference type="Pfam" id="PF08544">
    <property type="entry name" value="GHMP_kinases_C"/>
    <property type="match status" value="1"/>
</dbReference>
<keyword evidence="13" id="KW-1185">Reference proteome</keyword>
<dbReference type="UniPathway" id="UPA00057">
    <property type="reaction ID" value="UER00098"/>
</dbReference>
<evidence type="ECO:0000256" key="8">
    <source>
        <dbReference type="ARBA" id="ARBA00023098"/>
    </source>
</evidence>
<dbReference type="Pfam" id="PF00288">
    <property type="entry name" value="GHMP_kinases_N"/>
    <property type="match status" value="1"/>
</dbReference>
<dbReference type="InterPro" id="IPR020568">
    <property type="entry name" value="Ribosomal_Su5_D2-typ_SF"/>
</dbReference>
<name>A0A380MVY8_9GAMM</name>
<dbReference type="RefSeq" id="WP_072575637.1">
    <property type="nucleotide sequence ID" value="NZ_LWHB01000018.1"/>
</dbReference>
<dbReference type="InterPro" id="IPR006204">
    <property type="entry name" value="GHMP_kinase_N_dom"/>
</dbReference>
<dbReference type="GO" id="GO:0005737">
    <property type="term" value="C:cytoplasm"/>
    <property type="evidence" value="ECO:0007669"/>
    <property type="project" value="InterPro"/>
</dbReference>
<keyword evidence="6" id="KW-0067">ATP-binding</keyword>
<sequence>MREIIHTSAPGSLMICGEHAVVYGAAAIVYAVSERAHVYLKLLSEKKLVIHSVLGHYESALEVLKAHPNLRFVIEAVRQNCPNVGIELTIESEINPTLGFASSAAVTVATIKALLTLNNQSHNTLALHQAAHRVILAVQKRGSGADVAAAVAGGMIAYRPSLENKILNLPLPPLSLSVRYAGYKTPTAEVLEKIAKAMNIRPQHYQRIYDEMATVSQSAIDAAIQQDWMTFYAQLNQYQHLMDDLGVCDAIQASHLSQALAENAVAAKISGSGLGDCIIAFFENVLDQHQRILPSEVGAIIHEEKAIKV</sequence>
<dbReference type="InterPro" id="IPR014721">
    <property type="entry name" value="Ribsml_uS5_D2-typ_fold_subgr"/>
</dbReference>
<feature type="domain" description="GHMP kinase N-terminal" evidence="10">
    <location>
        <begin position="73"/>
        <end position="154"/>
    </location>
</feature>
<evidence type="ECO:0000256" key="6">
    <source>
        <dbReference type="ARBA" id="ARBA00022840"/>
    </source>
</evidence>
<keyword evidence="5 12" id="KW-0418">Kinase</keyword>
<dbReference type="GO" id="GO:0019287">
    <property type="term" value="P:isopentenyl diphosphate biosynthetic process, mevalonate pathway"/>
    <property type="evidence" value="ECO:0007669"/>
    <property type="project" value="UniProtKB-UniPathway"/>
</dbReference>
<comment type="pathway">
    <text evidence="9">Isoprenoid biosynthesis; isopentenyl diphosphate biosynthesis via mevalonate pathway; isopentenyl diphosphate from (R)-mevalonate: step 1/3.</text>
</comment>
<organism evidence="12 13">
    <name type="scientific">Suttonella ornithocola</name>
    <dbReference type="NCBI Taxonomy" id="279832"/>
    <lineage>
        <taxon>Bacteria</taxon>
        <taxon>Pseudomonadati</taxon>
        <taxon>Pseudomonadota</taxon>
        <taxon>Gammaproteobacteria</taxon>
        <taxon>Cardiobacteriales</taxon>
        <taxon>Cardiobacteriaceae</taxon>
        <taxon>Suttonella</taxon>
    </lineage>
</organism>
<evidence type="ECO:0000259" key="10">
    <source>
        <dbReference type="Pfam" id="PF00288"/>
    </source>
</evidence>
<evidence type="ECO:0000256" key="5">
    <source>
        <dbReference type="ARBA" id="ARBA00022777"/>
    </source>
</evidence>
<accession>A0A380MVY8</accession>
<proteinExistence type="predicted"/>
<evidence type="ECO:0000313" key="12">
    <source>
        <dbReference type="EMBL" id="SUO95567.1"/>
    </source>
</evidence>
<dbReference type="InterPro" id="IPR006205">
    <property type="entry name" value="Mev_gal_kin"/>
</dbReference>
<evidence type="ECO:0000256" key="1">
    <source>
        <dbReference type="ARBA" id="ARBA00022490"/>
    </source>
</evidence>
<dbReference type="PANTHER" id="PTHR43290">
    <property type="entry name" value="MEVALONATE KINASE"/>
    <property type="match status" value="1"/>
</dbReference>
<dbReference type="Gene3D" id="3.30.70.890">
    <property type="entry name" value="GHMP kinase, C-terminal domain"/>
    <property type="match status" value="1"/>
</dbReference>
<evidence type="ECO:0000259" key="11">
    <source>
        <dbReference type="Pfam" id="PF08544"/>
    </source>
</evidence>
<dbReference type="Gene3D" id="3.30.230.10">
    <property type="match status" value="1"/>
</dbReference>
<dbReference type="AlphaFoldDB" id="A0A380MVY8"/>
<feature type="domain" description="GHMP kinase C-terminal" evidence="11">
    <location>
        <begin position="220"/>
        <end position="284"/>
    </location>
</feature>
<keyword evidence="4" id="KW-0547">Nucleotide-binding</keyword>
<dbReference type="SUPFAM" id="SSF54211">
    <property type="entry name" value="Ribosomal protein S5 domain 2-like"/>
    <property type="match status" value="1"/>
</dbReference>
<evidence type="ECO:0000256" key="2">
    <source>
        <dbReference type="ARBA" id="ARBA00022516"/>
    </source>
</evidence>
<evidence type="ECO:0000313" key="13">
    <source>
        <dbReference type="Proteomes" id="UP000254601"/>
    </source>
</evidence>
<evidence type="ECO:0000256" key="4">
    <source>
        <dbReference type="ARBA" id="ARBA00022741"/>
    </source>
</evidence>
<reference evidence="12 13" key="1">
    <citation type="submission" date="2018-06" db="EMBL/GenBank/DDBJ databases">
        <authorList>
            <consortium name="Pathogen Informatics"/>
            <person name="Doyle S."/>
        </authorList>
    </citation>
    <scope>NUCLEOTIDE SEQUENCE [LARGE SCALE GENOMIC DNA]</scope>
    <source>
        <strain evidence="12 13">NCTC13337</strain>
    </source>
</reference>
<dbReference type="GO" id="GO:0005524">
    <property type="term" value="F:ATP binding"/>
    <property type="evidence" value="ECO:0007669"/>
    <property type="project" value="UniProtKB-KW"/>
</dbReference>
<dbReference type="EMBL" id="UHIC01000001">
    <property type="protein sequence ID" value="SUO95567.1"/>
    <property type="molecule type" value="Genomic_DNA"/>
</dbReference>
<dbReference type="PANTHER" id="PTHR43290:SF2">
    <property type="entry name" value="MEVALONATE KINASE"/>
    <property type="match status" value="1"/>
</dbReference>
<dbReference type="GO" id="GO:0004496">
    <property type="term" value="F:mevalonate kinase activity"/>
    <property type="evidence" value="ECO:0007669"/>
    <property type="project" value="InterPro"/>
</dbReference>
<keyword evidence="2" id="KW-0444">Lipid biosynthesis</keyword>
<keyword evidence="1" id="KW-0963">Cytoplasm</keyword>
<dbReference type="SUPFAM" id="SSF55060">
    <property type="entry name" value="GHMP Kinase, C-terminal domain"/>
    <property type="match status" value="1"/>
</dbReference>
<gene>
    <name evidence="12" type="ORF">NCTC13337_01457</name>
</gene>
<keyword evidence="3" id="KW-0808">Transferase</keyword>
<keyword evidence="7" id="KW-0460">Magnesium</keyword>
<keyword evidence="8" id="KW-0443">Lipid metabolism</keyword>
<evidence type="ECO:0000256" key="7">
    <source>
        <dbReference type="ARBA" id="ARBA00022842"/>
    </source>
</evidence>
<evidence type="ECO:0000256" key="9">
    <source>
        <dbReference type="ARBA" id="ARBA00029438"/>
    </source>
</evidence>
<dbReference type="InterPro" id="IPR013750">
    <property type="entry name" value="GHMP_kinase_C_dom"/>
</dbReference>
<dbReference type="Proteomes" id="UP000254601">
    <property type="component" value="Unassembled WGS sequence"/>
</dbReference>
<dbReference type="OrthoDB" id="6085637at2"/>
<evidence type="ECO:0000256" key="3">
    <source>
        <dbReference type="ARBA" id="ARBA00022679"/>
    </source>
</evidence>
<dbReference type="PRINTS" id="PR00959">
    <property type="entry name" value="MEVGALKINASE"/>
</dbReference>
<dbReference type="InterPro" id="IPR036554">
    <property type="entry name" value="GHMP_kinase_C_sf"/>
</dbReference>